<dbReference type="PANTHER" id="PTHR12526">
    <property type="entry name" value="GLYCOSYLTRANSFERASE"/>
    <property type="match status" value="1"/>
</dbReference>
<reference evidence="1 2" key="1">
    <citation type="submission" date="2023-03" db="EMBL/GenBank/DDBJ databases">
        <authorList>
            <person name="Pearce D."/>
        </authorList>
    </citation>
    <scope>NUCLEOTIDE SEQUENCE [LARGE SCALE GENOMIC DNA]</scope>
    <source>
        <strain evidence="1">Msz</strain>
    </source>
</reference>
<protein>
    <recommendedName>
        <fullName evidence="3">Glycosyltransferase</fullName>
    </recommendedName>
</protein>
<gene>
    <name evidence="1" type="ORF">MSZNOR_0655</name>
</gene>
<evidence type="ECO:0000313" key="1">
    <source>
        <dbReference type="EMBL" id="CAI8751372.1"/>
    </source>
</evidence>
<dbReference type="SUPFAM" id="SSF53756">
    <property type="entry name" value="UDP-Glycosyltransferase/glycogen phosphorylase"/>
    <property type="match status" value="1"/>
</dbReference>
<name>A0ABM9HXF6_9GAMM</name>
<evidence type="ECO:0008006" key="3">
    <source>
        <dbReference type="Google" id="ProtNLM"/>
    </source>
</evidence>
<dbReference type="PANTHER" id="PTHR12526:SF600">
    <property type="entry name" value="GLYCOSYL TRANSFERASE GROUP 1"/>
    <property type="match status" value="1"/>
</dbReference>
<proteinExistence type="predicted"/>
<accession>A0ABM9HXF6</accession>
<dbReference type="EMBL" id="OX458333">
    <property type="protein sequence ID" value="CAI8751372.1"/>
    <property type="molecule type" value="Genomic_DNA"/>
</dbReference>
<sequence length="355" mass="40219">MHVPTLGLLVNPENDSFPATTYIRIFGPLSRISNNRINFRVVSETWLLSGGINAIDALVIQRDAVSAEVSHLLIKKVKDARLKYAYEIDDLLWEIPPNHPEYEIYQAKKSSILELMSHADLIVTSTASLANLAAEINPSVFIIPNGINKQYWLKPNSEAWCESVIREQGLDLKCRRILYMGTKSHKEDLEMIAPALSYVLEKYPDIEIIQIGGGYQLPGARYLSVPKRYCEYPDFVAWFRAIATTATIGLAPLKDTHFNNAKSDIKAFDYALAGVPTIFSKVPPYTESVEHLKTGMLCENDFESWQSSIIQLITDNVLRQRIIDCAYKRAINRLENDSTRHAWERVIDSLTSRTV</sequence>
<evidence type="ECO:0000313" key="2">
    <source>
        <dbReference type="Proteomes" id="UP001162030"/>
    </source>
</evidence>
<dbReference type="RefSeq" id="WP_317963672.1">
    <property type="nucleotide sequence ID" value="NZ_OX458333.1"/>
</dbReference>
<dbReference type="Gene3D" id="3.40.50.2000">
    <property type="entry name" value="Glycogen Phosphorylase B"/>
    <property type="match status" value="1"/>
</dbReference>
<dbReference type="Pfam" id="PF13692">
    <property type="entry name" value="Glyco_trans_1_4"/>
    <property type="match status" value="1"/>
</dbReference>
<organism evidence="1 2">
    <name type="scientific">Methylocaldum szegediense</name>
    <dbReference type="NCBI Taxonomy" id="73780"/>
    <lineage>
        <taxon>Bacteria</taxon>
        <taxon>Pseudomonadati</taxon>
        <taxon>Pseudomonadota</taxon>
        <taxon>Gammaproteobacteria</taxon>
        <taxon>Methylococcales</taxon>
        <taxon>Methylococcaceae</taxon>
        <taxon>Methylocaldum</taxon>
    </lineage>
</organism>
<keyword evidence="2" id="KW-1185">Reference proteome</keyword>
<dbReference type="Proteomes" id="UP001162030">
    <property type="component" value="Chromosome"/>
</dbReference>